<keyword evidence="2" id="KW-1185">Reference proteome</keyword>
<gene>
    <name evidence="1" type="ORF">DU478_16620</name>
</gene>
<evidence type="ECO:0000313" key="1">
    <source>
        <dbReference type="EMBL" id="RDD65059.1"/>
    </source>
</evidence>
<name>A0A369TI82_9RHOB</name>
<protein>
    <submittedName>
        <fullName evidence="1">Uncharacterized protein</fullName>
    </submittedName>
</protein>
<accession>A0A369TI82</accession>
<proteinExistence type="predicted"/>
<sequence length="82" mass="8961">MFVVLILMLDPSQEVEAPANQVRFNLTDRWPFEGLSEPALLANIASFHNAVGACDNLAVQVRDPGPSHPVTGLGYGICERFH</sequence>
<dbReference type="AlphaFoldDB" id="A0A369TI82"/>
<reference evidence="1 2" key="1">
    <citation type="submission" date="2018-07" db="EMBL/GenBank/DDBJ databases">
        <title>Thalassococcus profundi sp. nov., a marine bacterium isolated from deep seawater of Okinawa Trough.</title>
        <authorList>
            <person name="Yu M."/>
        </authorList>
    </citation>
    <scope>NUCLEOTIDE SEQUENCE [LARGE SCALE GENOMIC DNA]</scope>
    <source>
        <strain evidence="1 2">WRAS1</strain>
    </source>
</reference>
<dbReference type="Proteomes" id="UP000253977">
    <property type="component" value="Unassembled WGS sequence"/>
</dbReference>
<dbReference type="EMBL" id="QPMK01000015">
    <property type="protein sequence ID" value="RDD65059.1"/>
    <property type="molecule type" value="Genomic_DNA"/>
</dbReference>
<organism evidence="1 2">
    <name type="scientific">Thalassococcus profundi</name>
    <dbReference type="NCBI Taxonomy" id="2282382"/>
    <lineage>
        <taxon>Bacteria</taxon>
        <taxon>Pseudomonadati</taxon>
        <taxon>Pseudomonadota</taxon>
        <taxon>Alphaproteobacteria</taxon>
        <taxon>Rhodobacterales</taxon>
        <taxon>Roseobacteraceae</taxon>
        <taxon>Thalassococcus</taxon>
    </lineage>
</organism>
<evidence type="ECO:0000313" key="2">
    <source>
        <dbReference type="Proteomes" id="UP000253977"/>
    </source>
</evidence>
<comment type="caution">
    <text evidence="1">The sequence shown here is derived from an EMBL/GenBank/DDBJ whole genome shotgun (WGS) entry which is preliminary data.</text>
</comment>